<evidence type="ECO:0000256" key="1">
    <source>
        <dbReference type="ARBA" id="ARBA00004651"/>
    </source>
</evidence>
<proteinExistence type="inferred from homology"/>
<keyword evidence="4 7" id="KW-0812">Transmembrane</keyword>
<gene>
    <name evidence="9" type="ORF">FJM51_17610</name>
</gene>
<dbReference type="EMBL" id="VFRP01000021">
    <property type="protein sequence ID" value="TPE48560.1"/>
    <property type="molecule type" value="Genomic_DNA"/>
</dbReference>
<comment type="caution">
    <text evidence="9">The sequence shown here is derived from an EMBL/GenBank/DDBJ whole genome shotgun (WGS) entry which is preliminary data.</text>
</comment>
<sequence>MSHPVNPRNGSPVAALLLGVSIYALAANFPEITGAQLTPADEAYLGFFKYLGAMAALAGVAGVSNVVRQYIQREAASEPSGVFGEAAFATLEECEQAGMLDPSGLFLGMQEGRPLFYSGKAHLLTAAPARQGKGISVVIPNLLHYTGSMFVTDPKGELAAVTAKHRAERFGQKVYILNPWGLHGLPQHRYNPLQPLIEAASDPALIRSVADEAKALALQLVPESEDARNRYFREGARAILRAVMLHLATRGAGERCTLPEMWRVLSNNSRLERCVAEMEKSEALFGMIADLGRDLRDQLEENADQFADFRQGASQALDIFDPVGWLGEAVGGSDVDFRALKEGRATVYLVIPQDRIATHGAWLGLVARQAITTVARSKGRSPVLFLLDEFANMGRLSGLAESLTALPGLGVRVWVFVQELAELIRLYGPYTARTILSQAEVKQFFAVQDHNLAVTLSAELGQRTVKTTSYNLGRYYDDEVSENLAETGRPLMSPDEIRQMGADWQLLLIKALPPILARRLPFWFVAPWASWAEPNPVEGPYPVAPALITLQYGKKENGNG</sequence>
<dbReference type="Gene3D" id="3.40.50.300">
    <property type="entry name" value="P-loop containing nucleotide triphosphate hydrolases"/>
    <property type="match status" value="1"/>
</dbReference>
<comment type="subcellular location">
    <subcellularLocation>
        <location evidence="1">Cell membrane</location>
        <topology evidence="1">Multi-pass membrane protein</topology>
    </subcellularLocation>
</comment>
<keyword evidence="5 7" id="KW-1133">Transmembrane helix</keyword>
<dbReference type="GO" id="GO:0005886">
    <property type="term" value="C:plasma membrane"/>
    <property type="evidence" value="ECO:0007669"/>
    <property type="project" value="UniProtKB-SubCell"/>
</dbReference>
<evidence type="ECO:0000256" key="3">
    <source>
        <dbReference type="ARBA" id="ARBA00022475"/>
    </source>
</evidence>
<feature type="transmembrane region" description="Helical" evidence="7">
    <location>
        <begin position="50"/>
        <end position="67"/>
    </location>
</feature>
<dbReference type="PANTHER" id="PTHR37937:SF1">
    <property type="entry name" value="CONJUGATIVE TRANSFER: DNA TRANSPORT"/>
    <property type="match status" value="1"/>
</dbReference>
<dbReference type="Proteomes" id="UP000319255">
    <property type="component" value="Unassembled WGS sequence"/>
</dbReference>
<feature type="chain" id="PRO_5021484355" evidence="8">
    <location>
        <begin position="27"/>
        <end position="560"/>
    </location>
</feature>
<accession>A0A501WJM4</accession>
<dbReference type="PANTHER" id="PTHR37937">
    <property type="entry name" value="CONJUGATIVE TRANSFER: DNA TRANSPORT"/>
    <property type="match status" value="1"/>
</dbReference>
<dbReference type="SUPFAM" id="SSF52540">
    <property type="entry name" value="P-loop containing nucleoside triphosphate hydrolases"/>
    <property type="match status" value="1"/>
</dbReference>
<protein>
    <submittedName>
        <fullName evidence="9">Type IV secretory system conjugative DNA transfer family protein</fullName>
    </submittedName>
</protein>
<organism evidence="9 10">
    <name type="scientific">Amaricoccus solimangrovi</name>
    <dbReference type="NCBI Taxonomy" id="2589815"/>
    <lineage>
        <taxon>Bacteria</taxon>
        <taxon>Pseudomonadati</taxon>
        <taxon>Pseudomonadota</taxon>
        <taxon>Alphaproteobacteria</taxon>
        <taxon>Rhodobacterales</taxon>
        <taxon>Paracoccaceae</taxon>
        <taxon>Amaricoccus</taxon>
    </lineage>
</organism>
<keyword evidence="3" id="KW-1003">Cell membrane</keyword>
<evidence type="ECO:0000313" key="9">
    <source>
        <dbReference type="EMBL" id="TPE48560.1"/>
    </source>
</evidence>
<dbReference type="RefSeq" id="WP_140455447.1">
    <property type="nucleotide sequence ID" value="NZ_VFRP01000021.1"/>
</dbReference>
<evidence type="ECO:0000256" key="4">
    <source>
        <dbReference type="ARBA" id="ARBA00022692"/>
    </source>
</evidence>
<evidence type="ECO:0000256" key="8">
    <source>
        <dbReference type="SAM" id="SignalP"/>
    </source>
</evidence>
<keyword evidence="10" id="KW-1185">Reference proteome</keyword>
<dbReference type="Pfam" id="PF02534">
    <property type="entry name" value="T4SS-DNA_transf"/>
    <property type="match status" value="1"/>
</dbReference>
<dbReference type="AlphaFoldDB" id="A0A501WJM4"/>
<evidence type="ECO:0000256" key="2">
    <source>
        <dbReference type="ARBA" id="ARBA00008806"/>
    </source>
</evidence>
<evidence type="ECO:0000256" key="5">
    <source>
        <dbReference type="ARBA" id="ARBA00022989"/>
    </source>
</evidence>
<dbReference type="CDD" id="cd01127">
    <property type="entry name" value="TrwB_TraG_TraD_VirD4"/>
    <property type="match status" value="1"/>
</dbReference>
<keyword evidence="6 7" id="KW-0472">Membrane</keyword>
<evidence type="ECO:0000313" key="10">
    <source>
        <dbReference type="Proteomes" id="UP000319255"/>
    </source>
</evidence>
<evidence type="ECO:0000256" key="6">
    <source>
        <dbReference type="ARBA" id="ARBA00023136"/>
    </source>
</evidence>
<dbReference type="InterPro" id="IPR027417">
    <property type="entry name" value="P-loop_NTPase"/>
</dbReference>
<keyword evidence="8" id="KW-0732">Signal</keyword>
<dbReference type="InterPro" id="IPR003688">
    <property type="entry name" value="TraG/VirD4"/>
</dbReference>
<name>A0A501WJM4_9RHOB</name>
<reference evidence="9 10" key="1">
    <citation type="submission" date="2019-06" db="EMBL/GenBank/DDBJ databases">
        <title>A novel bacterium of genus Amaricoccus, isolated from marine sediment.</title>
        <authorList>
            <person name="Huang H."/>
            <person name="Mo K."/>
            <person name="Hu Y."/>
        </authorList>
    </citation>
    <scope>NUCLEOTIDE SEQUENCE [LARGE SCALE GENOMIC DNA]</scope>
    <source>
        <strain evidence="9 10">HB172011</strain>
    </source>
</reference>
<feature type="signal peptide" evidence="8">
    <location>
        <begin position="1"/>
        <end position="26"/>
    </location>
</feature>
<dbReference type="OrthoDB" id="9759295at2"/>
<comment type="similarity">
    <text evidence="2">Belongs to the VirD4/TraG family.</text>
</comment>
<evidence type="ECO:0000256" key="7">
    <source>
        <dbReference type="SAM" id="Phobius"/>
    </source>
</evidence>
<dbReference type="InterPro" id="IPR051539">
    <property type="entry name" value="T4SS-coupling_protein"/>
</dbReference>